<feature type="region of interest" description="Disordered" evidence="1">
    <location>
        <begin position="222"/>
        <end position="254"/>
    </location>
</feature>
<accession>A0A9J6EM08</accession>
<dbReference type="AlphaFoldDB" id="A0A9J6EM08"/>
<evidence type="ECO:0000256" key="1">
    <source>
        <dbReference type="SAM" id="MobiDB-lite"/>
    </source>
</evidence>
<reference evidence="2" key="1">
    <citation type="journal article" date="2020" name="Cell">
        <title>Large-Scale Comparative Analyses of Tick Genomes Elucidate Their Genetic Diversity and Vector Capacities.</title>
        <authorList>
            <consortium name="Tick Genome and Microbiome Consortium (TIGMIC)"/>
            <person name="Jia N."/>
            <person name="Wang J."/>
            <person name="Shi W."/>
            <person name="Du L."/>
            <person name="Sun Y."/>
            <person name="Zhan W."/>
            <person name="Jiang J.F."/>
            <person name="Wang Q."/>
            <person name="Zhang B."/>
            <person name="Ji P."/>
            <person name="Bell-Sakyi L."/>
            <person name="Cui X.M."/>
            <person name="Yuan T.T."/>
            <person name="Jiang B.G."/>
            <person name="Yang W.F."/>
            <person name="Lam T.T."/>
            <person name="Chang Q.C."/>
            <person name="Ding S.J."/>
            <person name="Wang X.J."/>
            <person name="Zhu J.G."/>
            <person name="Ruan X.D."/>
            <person name="Zhao L."/>
            <person name="Wei J.T."/>
            <person name="Ye R.Z."/>
            <person name="Que T.C."/>
            <person name="Du C.H."/>
            <person name="Zhou Y.H."/>
            <person name="Cheng J.X."/>
            <person name="Dai P.F."/>
            <person name="Guo W.B."/>
            <person name="Han X.H."/>
            <person name="Huang E.J."/>
            <person name="Li L.F."/>
            <person name="Wei W."/>
            <person name="Gao Y.C."/>
            <person name="Liu J.Z."/>
            <person name="Shao H.Z."/>
            <person name="Wang X."/>
            <person name="Wang C.C."/>
            <person name="Yang T.C."/>
            <person name="Huo Q.B."/>
            <person name="Li W."/>
            <person name="Chen H.Y."/>
            <person name="Chen S.E."/>
            <person name="Zhou L.G."/>
            <person name="Ni X.B."/>
            <person name="Tian J.H."/>
            <person name="Sheng Y."/>
            <person name="Liu T."/>
            <person name="Pan Y.S."/>
            <person name="Xia L.Y."/>
            <person name="Li J."/>
            <person name="Zhao F."/>
            <person name="Cao W.C."/>
        </authorList>
    </citation>
    <scope>NUCLEOTIDE SEQUENCE</scope>
    <source>
        <strain evidence="2">Rmic-2018</strain>
    </source>
</reference>
<feature type="compositionally biased region" description="Polar residues" evidence="1">
    <location>
        <begin position="233"/>
        <end position="251"/>
    </location>
</feature>
<dbReference type="Proteomes" id="UP000821866">
    <property type="component" value="Chromosome 11"/>
</dbReference>
<gene>
    <name evidence="2" type="ORF">HPB51_004329</name>
</gene>
<proteinExistence type="predicted"/>
<sequence length="372" mass="40810">MSSSAPINVAAIPEDQSSLRDLIREIVREELQKFRNPVAQTPVASVAELVRDEIRHAFSTAGPGDEHRPMSYADALRRSPSGTSRPYHPVPTAPWSPRQEQTLSRPPSQSTYHQASTAAPWTSSQKGRLRRPPLRRTDAWRTIDRRRLCFNCGGADSSTNDQAAYDDDRQGHPETLFADNARLHAELNSLGAELNRATTSEQCETLYKASHNVPILTERVTTPTHGLHHSVPADTTMSSGLTRSPSLNDGANQDVARPAMPTVSTHEGEPSMAQILAALVNTQALLANMLSRGPSMTSPIEIHSTSDTSSSIPWFYGTPHQSAHKWIGQVERIVALAHGTPSLTLVTAASRLTGFAKDWHSVYSSQHDNWEQ</sequence>
<organism evidence="2 3">
    <name type="scientific">Rhipicephalus microplus</name>
    <name type="common">Cattle tick</name>
    <name type="synonym">Boophilus microplus</name>
    <dbReference type="NCBI Taxonomy" id="6941"/>
    <lineage>
        <taxon>Eukaryota</taxon>
        <taxon>Metazoa</taxon>
        <taxon>Ecdysozoa</taxon>
        <taxon>Arthropoda</taxon>
        <taxon>Chelicerata</taxon>
        <taxon>Arachnida</taxon>
        <taxon>Acari</taxon>
        <taxon>Parasitiformes</taxon>
        <taxon>Ixodida</taxon>
        <taxon>Ixodoidea</taxon>
        <taxon>Ixodidae</taxon>
        <taxon>Rhipicephalinae</taxon>
        <taxon>Rhipicephalus</taxon>
        <taxon>Boophilus</taxon>
    </lineage>
</organism>
<keyword evidence="3" id="KW-1185">Reference proteome</keyword>
<name>A0A9J6EM08_RHIMP</name>
<evidence type="ECO:0000313" key="3">
    <source>
        <dbReference type="Proteomes" id="UP000821866"/>
    </source>
</evidence>
<feature type="compositionally biased region" description="Polar residues" evidence="1">
    <location>
        <begin position="98"/>
        <end position="126"/>
    </location>
</feature>
<evidence type="ECO:0000313" key="2">
    <source>
        <dbReference type="EMBL" id="KAH8035088.1"/>
    </source>
</evidence>
<protein>
    <submittedName>
        <fullName evidence="2">Uncharacterized protein</fullName>
    </submittedName>
</protein>
<reference evidence="2" key="2">
    <citation type="submission" date="2021-09" db="EMBL/GenBank/DDBJ databases">
        <authorList>
            <person name="Jia N."/>
            <person name="Wang J."/>
            <person name="Shi W."/>
            <person name="Du L."/>
            <person name="Sun Y."/>
            <person name="Zhan W."/>
            <person name="Jiang J."/>
            <person name="Wang Q."/>
            <person name="Zhang B."/>
            <person name="Ji P."/>
            <person name="Sakyi L.B."/>
            <person name="Cui X."/>
            <person name="Yuan T."/>
            <person name="Jiang B."/>
            <person name="Yang W."/>
            <person name="Lam T.T.-Y."/>
            <person name="Chang Q."/>
            <person name="Ding S."/>
            <person name="Wang X."/>
            <person name="Zhu J."/>
            <person name="Ruan X."/>
            <person name="Zhao L."/>
            <person name="Wei J."/>
            <person name="Que T."/>
            <person name="Du C."/>
            <person name="Cheng J."/>
            <person name="Dai P."/>
            <person name="Han X."/>
            <person name="Huang E."/>
            <person name="Gao Y."/>
            <person name="Liu J."/>
            <person name="Shao H."/>
            <person name="Ye R."/>
            <person name="Li L."/>
            <person name="Wei W."/>
            <person name="Wang X."/>
            <person name="Wang C."/>
            <person name="Huo Q."/>
            <person name="Li W."/>
            <person name="Guo W."/>
            <person name="Chen H."/>
            <person name="Chen S."/>
            <person name="Zhou L."/>
            <person name="Zhou L."/>
            <person name="Ni X."/>
            <person name="Tian J."/>
            <person name="Zhou Y."/>
            <person name="Sheng Y."/>
            <person name="Liu T."/>
            <person name="Pan Y."/>
            <person name="Xia L."/>
            <person name="Li J."/>
            <person name="Zhao F."/>
            <person name="Cao W."/>
        </authorList>
    </citation>
    <scope>NUCLEOTIDE SEQUENCE</scope>
    <source>
        <strain evidence="2">Rmic-2018</strain>
        <tissue evidence="2">Larvae</tissue>
    </source>
</reference>
<dbReference type="EMBL" id="JABSTU010000003">
    <property type="protein sequence ID" value="KAH8035088.1"/>
    <property type="molecule type" value="Genomic_DNA"/>
</dbReference>
<comment type="caution">
    <text evidence="2">The sequence shown here is derived from an EMBL/GenBank/DDBJ whole genome shotgun (WGS) entry which is preliminary data.</text>
</comment>
<feature type="region of interest" description="Disordered" evidence="1">
    <location>
        <begin position="76"/>
        <end position="137"/>
    </location>
</feature>